<organism evidence="1">
    <name type="scientific">Pseudomonas phage HRDY3</name>
    <dbReference type="NCBI Taxonomy" id="3236930"/>
    <lineage>
        <taxon>Viruses</taxon>
    </lineage>
</organism>
<proteinExistence type="predicted"/>
<sequence>MANLTGYVSLDYFDEVEKCKQQKEWGHIRDVRDTKRDRDVMSPDGIVYYGQRIVSKDGSVRFAGAKWQTELLLPFAGFEVGLMVWDYWISKICCYRPHYPTGRHMFDIYSECEGDRERNNERLLLEERIQELNEMTGGPFIKMPGLKMVKGRE</sequence>
<name>A0AB39CEM5_9VIRU</name>
<protein>
    <submittedName>
        <fullName evidence="1">Uncharacterized protein</fullName>
    </submittedName>
</protein>
<evidence type="ECO:0000313" key="1">
    <source>
        <dbReference type="EMBL" id="XDJ15356.1"/>
    </source>
</evidence>
<dbReference type="EMBL" id="PQ015379">
    <property type="protein sequence ID" value="XDJ15356.1"/>
    <property type="molecule type" value="Genomic_DNA"/>
</dbReference>
<accession>A0AB39CEM5</accession>
<reference evidence="1" key="1">
    <citation type="submission" date="2024-07" db="EMBL/GenBank/DDBJ databases">
        <authorList>
            <person name="Bringhurst R.M."/>
            <person name="Homer T.E."/>
        </authorList>
    </citation>
    <scope>NUCLEOTIDE SEQUENCE</scope>
</reference>